<evidence type="ECO:0008006" key="3">
    <source>
        <dbReference type="Google" id="ProtNLM"/>
    </source>
</evidence>
<evidence type="ECO:0000313" key="1">
    <source>
        <dbReference type="EMBL" id="QKD01474.1"/>
    </source>
</evidence>
<accession>A0A6M7WNK0</accession>
<gene>
    <name evidence="1" type="ORF">EB235_08090</name>
</gene>
<dbReference type="EMBL" id="CP033367">
    <property type="protein sequence ID" value="QKD01474.1"/>
    <property type="molecule type" value="Genomic_DNA"/>
</dbReference>
<reference evidence="1 2" key="1">
    <citation type="submission" date="2018-10" db="EMBL/GenBank/DDBJ databases">
        <authorList>
            <person name="Perry B.J."/>
            <person name="Sullivan J.T."/>
            <person name="Murphy R.J.T."/>
            <person name="Ramsay J.P."/>
            <person name="Ronson C.W."/>
        </authorList>
    </citation>
    <scope>NUCLEOTIDE SEQUENCE [LARGE SCALE GENOMIC DNA]</scope>
    <source>
        <strain evidence="1 2">R88b</strain>
    </source>
</reference>
<organism evidence="1 2">
    <name type="scientific">Mesorhizobium loti R88b</name>
    <dbReference type="NCBI Taxonomy" id="935548"/>
    <lineage>
        <taxon>Bacteria</taxon>
        <taxon>Pseudomonadati</taxon>
        <taxon>Pseudomonadota</taxon>
        <taxon>Alphaproteobacteria</taxon>
        <taxon>Hyphomicrobiales</taxon>
        <taxon>Phyllobacteriaceae</taxon>
        <taxon>Mesorhizobium</taxon>
    </lineage>
</organism>
<name>A0A6M7WNK0_RHILI</name>
<dbReference type="Proteomes" id="UP000503017">
    <property type="component" value="Chromosome"/>
</dbReference>
<proteinExistence type="predicted"/>
<dbReference type="AlphaFoldDB" id="A0A6M7WNK0"/>
<evidence type="ECO:0000313" key="2">
    <source>
        <dbReference type="Proteomes" id="UP000503017"/>
    </source>
</evidence>
<dbReference type="RefSeq" id="WP_027031495.1">
    <property type="nucleotide sequence ID" value="NZ_CP033367.1"/>
</dbReference>
<protein>
    <recommendedName>
        <fullName evidence="3">SinR family protein</fullName>
    </recommendedName>
</protein>
<sequence length="87" mass="9694">MIIYAVLPETDSPALDGRIFELFQGNCRKIGVGQWLIAANLTVQGVTELIGVDKGTYGRTVVVGVESYYGWHLKDVWDWIALKRGQP</sequence>